<dbReference type="InterPro" id="IPR002797">
    <property type="entry name" value="Polysacc_synth"/>
</dbReference>
<dbReference type="Proteomes" id="UP001163550">
    <property type="component" value="Chromosome"/>
</dbReference>
<comment type="subcellular location">
    <subcellularLocation>
        <location evidence="1">Cell membrane</location>
        <topology evidence="1">Multi-pass membrane protein</topology>
    </subcellularLocation>
</comment>
<dbReference type="Proteomes" id="UP000322619">
    <property type="component" value="Unassembled WGS sequence"/>
</dbReference>
<gene>
    <name evidence="7" type="primary">spoVB</name>
    <name evidence="7" type="ORF">ACWI_01410</name>
    <name evidence="8" type="ORF">FXB42_11510</name>
    <name evidence="9" type="ORF">LNN31_02780</name>
</gene>
<keyword evidence="4 6" id="KW-1133">Transmembrane helix</keyword>
<sequence>MSERTSNYLKGASILVAAGILSRLLGLFFKIPLYQMVGSYGNGIYGNVTSIYNLLLMVSTVGFPVAISKMVSESIAQNEYATAHRVFKLSILILTVLGTLSSLFLFFGAEWIIETANWTAESYPALVAIALAPLFIAFVSAFRGFFQGFQIMTPTAVSQILEQIVRVFLGVLLCWVFVGQFGIGLGVGGAVFGATAGGLVAAIFLAYLYYNFATKNKRLLKTRTKKRQRSNRALLKRLVIISIPVTLTSALVAMFSTVDSFIYVSRLAVAGIDEVTATMMFGDFTNAEILITIPLIISGNLAVAMIPAISESFAMRDRKAMNQKIVLAIRVILLVAFPSCIGLSVLSYGIFDLLFPGSPYGGFILCTFSYATIFMMLSNTFQSILQSIDRFRIPLINLGVAIIIRFITGWIFLSIPFFNIQGIVISSMITFIYLTAANYASVKRYTHIKVDFIHTALKPLVAAIVMGIAVFFVYKGIAALLGGFMGIIIAVSIGVFIYSFVLVLIKGITADEIRVLPGSRTLLRFFHWLERLVPGRKKRRIRHQ</sequence>
<evidence type="ECO:0000313" key="9">
    <source>
        <dbReference type="EMBL" id="UYO63390.1"/>
    </source>
</evidence>
<organism evidence="7 10">
    <name type="scientific">Acetobacterium wieringae</name>
    <dbReference type="NCBI Taxonomy" id="52694"/>
    <lineage>
        <taxon>Bacteria</taxon>
        <taxon>Bacillati</taxon>
        <taxon>Bacillota</taxon>
        <taxon>Clostridia</taxon>
        <taxon>Eubacteriales</taxon>
        <taxon>Eubacteriaceae</taxon>
        <taxon>Acetobacterium</taxon>
    </lineage>
</organism>
<evidence type="ECO:0000256" key="5">
    <source>
        <dbReference type="ARBA" id="ARBA00023136"/>
    </source>
</evidence>
<evidence type="ECO:0000313" key="8">
    <source>
        <dbReference type="EMBL" id="TYC84394.1"/>
    </source>
</evidence>
<feature type="transmembrane region" description="Helical" evidence="6">
    <location>
        <begin position="12"/>
        <end position="31"/>
    </location>
</feature>
<evidence type="ECO:0000256" key="2">
    <source>
        <dbReference type="ARBA" id="ARBA00022475"/>
    </source>
</evidence>
<feature type="transmembrane region" description="Helical" evidence="6">
    <location>
        <begin position="125"/>
        <end position="146"/>
    </location>
</feature>
<reference evidence="8 11" key="2">
    <citation type="submission" date="2019-08" db="EMBL/GenBank/DDBJ databases">
        <title>Isolation and enrichment of carboxydotrophic bacteria from anaerobic sludge for the production of bio-based chemicals from syngas.</title>
        <authorList>
            <person name="Antares A.L."/>
            <person name="Moreira J."/>
            <person name="Diender M."/>
            <person name="Parshina S.N."/>
            <person name="Stams A.J.M."/>
            <person name="Alves M."/>
            <person name="Alves J.I."/>
            <person name="Sousa D.Z."/>
        </authorList>
    </citation>
    <scope>NUCLEOTIDE SEQUENCE [LARGE SCALE GENOMIC DNA]</scope>
    <source>
        <strain evidence="8 11">JM</strain>
    </source>
</reference>
<feature type="transmembrane region" description="Helical" evidence="6">
    <location>
        <begin position="393"/>
        <end position="412"/>
    </location>
</feature>
<dbReference type="PANTHER" id="PTHR30250:SF21">
    <property type="entry name" value="LIPID II FLIPPASE MURJ"/>
    <property type="match status" value="1"/>
</dbReference>
<reference evidence="7 10" key="1">
    <citation type="submission" date="2015-09" db="EMBL/GenBank/DDBJ databases">
        <title>Genome sequence of Acetobacterium wieringae DSM 1911.</title>
        <authorList>
            <person name="Poehlein A."/>
            <person name="Bengelsdorf F.R."/>
            <person name="Schiel-Bengelsdorf B."/>
            <person name="Duerre P."/>
            <person name="Daniel R."/>
        </authorList>
    </citation>
    <scope>NUCLEOTIDE SEQUENCE [LARGE SCALE GENOMIC DNA]</scope>
    <source>
        <strain evidence="7 10">DSM 1911</strain>
    </source>
</reference>
<feature type="transmembrane region" description="Helical" evidence="6">
    <location>
        <begin position="289"/>
        <end position="310"/>
    </location>
</feature>
<keyword evidence="12" id="KW-1185">Reference proteome</keyword>
<dbReference type="RefSeq" id="WP_070369518.1">
    <property type="nucleotide sequence ID" value="NZ_CABIIK010000010.1"/>
</dbReference>
<evidence type="ECO:0000313" key="12">
    <source>
        <dbReference type="Proteomes" id="UP001163550"/>
    </source>
</evidence>
<evidence type="ECO:0000256" key="3">
    <source>
        <dbReference type="ARBA" id="ARBA00022692"/>
    </source>
</evidence>
<feature type="transmembrane region" description="Helical" evidence="6">
    <location>
        <begin position="452"/>
        <end position="474"/>
    </location>
</feature>
<feature type="transmembrane region" description="Helical" evidence="6">
    <location>
        <begin position="362"/>
        <end position="381"/>
    </location>
</feature>
<dbReference type="AlphaFoldDB" id="A0A1F2PLB5"/>
<evidence type="ECO:0000256" key="4">
    <source>
        <dbReference type="ARBA" id="ARBA00022989"/>
    </source>
</evidence>
<evidence type="ECO:0000256" key="6">
    <source>
        <dbReference type="SAM" id="Phobius"/>
    </source>
</evidence>
<dbReference type="CDD" id="cd13124">
    <property type="entry name" value="MATE_SpoVB_like"/>
    <property type="match status" value="1"/>
</dbReference>
<feature type="transmembrane region" description="Helical" evidence="6">
    <location>
        <begin position="480"/>
        <end position="505"/>
    </location>
</feature>
<keyword evidence="5 6" id="KW-0472">Membrane</keyword>
<reference evidence="9" key="3">
    <citation type="submission" date="2021-11" db="EMBL/GenBank/DDBJ databases">
        <title>Isoprene-degrading acetogen.</title>
        <authorList>
            <person name="Yang Y."/>
            <person name="Jin H."/>
            <person name="Yan J."/>
        </authorList>
    </citation>
    <scope>NUCLEOTIDE SEQUENCE</scope>
    <source>
        <strain evidence="9">Berkeley</strain>
    </source>
</reference>
<dbReference type="GO" id="GO:0005886">
    <property type="term" value="C:plasma membrane"/>
    <property type="evidence" value="ECO:0007669"/>
    <property type="project" value="UniProtKB-SubCell"/>
</dbReference>
<feature type="transmembrane region" description="Helical" evidence="6">
    <location>
        <begin position="89"/>
        <end position="113"/>
    </location>
</feature>
<protein>
    <submittedName>
        <fullName evidence="8">Polysaccharide biosynthesis protein</fullName>
    </submittedName>
    <submittedName>
        <fullName evidence="7">Stage V sporulation protein B</fullName>
    </submittedName>
</protein>
<feature type="transmembrane region" description="Helical" evidence="6">
    <location>
        <begin position="418"/>
        <end position="440"/>
    </location>
</feature>
<dbReference type="EMBL" id="LKEU01000010">
    <property type="protein sequence ID" value="OFV72230.1"/>
    <property type="molecule type" value="Genomic_DNA"/>
</dbReference>
<feature type="transmembrane region" description="Helical" evidence="6">
    <location>
        <begin position="331"/>
        <end position="350"/>
    </location>
</feature>
<feature type="transmembrane region" description="Helical" evidence="6">
    <location>
        <begin position="167"/>
        <end position="185"/>
    </location>
</feature>
<keyword evidence="3 6" id="KW-0812">Transmembrane</keyword>
<dbReference type="STRING" id="52694.ACWI_01410"/>
<feature type="transmembrane region" description="Helical" evidence="6">
    <location>
        <begin position="51"/>
        <end position="68"/>
    </location>
</feature>
<evidence type="ECO:0000313" key="11">
    <source>
        <dbReference type="Proteomes" id="UP000322619"/>
    </source>
</evidence>
<dbReference type="InterPro" id="IPR024923">
    <property type="entry name" value="PG_synth_SpoVB"/>
</dbReference>
<dbReference type="OrthoDB" id="9775950at2"/>
<dbReference type="InterPro" id="IPR050833">
    <property type="entry name" value="Poly_Biosynth_Transport"/>
</dbReference>
<evidence type="ECO:0000313" key="7">
    <source>
        <dbReference type="EMBL" id="OFV72230.1"/>
    </source>
</evidence>
<dbReference type="Proteomes" id="UP000176244">
    <property type="component" value="Unassembled WGS sequence"/>
</dbReference>
<dbReference type="EMBL" id="CP087994">
    <property type="protein sequence ID" value="UYO63390.1"/>
    <property type="molecule type" value="Genomic_DNA"/>
</dbReference>
<name>A0A1F2PLB5_9FIRM</name>
<accession>A0A1F2PLB5</accession>
<dbReference type="Pfam" id="PF01943">
    <property type="entry name" value="Polysacc_synt"/>
    <property type="match status" value="1"/>
</dbReference>
<keyword evidence="2" id="KW-1003">Cell membrane</keyword>
<proteinExistence type="predicted"/>
<dbReference type="EMBL" id="VSLA01000025">
    <property type="protein sequence ID" value="TYC84394.1"/>
    <property type="molecule type" value="Genomic_DNA"/>
</dbReference>
<evidence type="ECO:0000256" key="1">
    <source>
        <dbReference type="ARBA" id="ARBA00004651"/>
    </source>
</evidence>
<dbReference type="PIRSF" id="PIRSF038958">
    <property type="entry name" value="PG_synth_SpoVB"/>
    <property type="match status" value="1"/>
</dbReference>
<dbReference type="PANTHER" id="PTHR30250">
    <property type="entry name" value="PST FAMILY PREDICTED COLANIC ACID TRANSPORTER"/>
    <property type="match status" value="1"/>
</dbReference>
<feature type="transmembrane region" description="Helical" evidence="6">
    <location>
        <begin position="191"/>
        <end position="213"/>
    </location>
</feature>
<feature type="transmembrane region" description="Helical" evidence="6">
    <location>
        <begin position="234"/>
        <end position="255"/>
    </location>
</feature>
<evidence type="ECO:0000313" key="10">
    <source>
        <dbReference type="Proteomes" id="UP000176244"/>
    </source>
</evidence>